<dbReference type="GO" id="GO:0005524">
    <property type="term" value="F:ATP binding"/>
    <property type="evidence" value="ECO:0007669"/>
    <property type="project" value="UniProtKB-KW"/>
</dbReference>
<keyword evidence="2" id="KW-0067">ATP-binding</keyword>
<name>A0A6J7MGP6_9ZZZZ</name>
<evidence type="ECO:0000313" key="6">
    <source>
        <dbReference type="EMBL" id="CAB5017846.1"/>
    </source>
</evidence>
<dbReference type="SUPFAM" id="SSF52540">
    <property type="entry name" value="P-loop containing nucleoside triphosphate hydrolases"/>
    <property type="match status" value="1"/>
</dbReference>
<evidence type="ECO:0000313" key="3">
    <source>
        <dbReference type="EMBL" id="CAB4780598.1"/>
    </source>
</evidence>
<dbReference type="CDD" id="cd02022">
    <property type="entry name" value="DPCK"/>
    <property type="match status" value="1"/>
</dbReference>
<dbReference type="EMBL" id="CAFAAC010000008">
    <property type="protein sequence ID" value="CAB4780598.1"/>
    <property type="molecule type" value="Genomic_DNA"/>
</dbReference>
<keyword evidence="1" id="KW-0547">Nucleotide-binding</keyword>
<dbReference type="Gene3D" id="3.40.50.300">
    <property type="entry name" value="P-loop containing nucleotide triphosphate hydrolases"/>
    <property type="match status" value="1"/>
</dbReference>
<proteinExistence type="inferred from homology"/>
<dbReference type="AlphaFoldDB" id="A0A6J7MGP6"/>
<dbReference type="GO" id="GO:0015937">
    <property type="term" value="P:coenzyme A biosynthetic process"/>
    <property type="evidence" value="ECO:0007669"/>
    <property type="project" value="InterPro"/>
</dbReference>
<protein>
    <submittedName>
        <fullName evidence="5">Unannotated protein</fullName>
    </submittedName>
</protein>
<dbReference type="GO" id="GO:0004140">
    <property type="term" value="F:dephospho-CoA kinase activity"/>
    <property type="evidence" value="ECO:0007669"/>
    <property type="project" value="InterPro"/>
</dbReference>
<dbReference type="PROSITE" id="PS51219">
    <property type="entry name" value="DPCK"/>
    <property type="match status" value="1"/>
</dbReference>
<gene>
    <name evidence="3" type="ORF">UFOPK2967_00266</name>
    <name evidence="4" type="ORF">UFOPK3587_00271</name>
    <name evidence="5" type="ORF">UFOPK3984_00324</name>
    <name evidence="6" type="ORF">UFOPK4114_00674</name>
</gene>
<dbReference type="EMBL" id="CAFBOP010000007">
    <property type="protein sequence ID" value="CAB4979886.1"/>
    <property type="molecule type" value="Genomic_DNA"/>
</dbReference>
<organism evidence="5">
    <name type="scientific">freshwater metagenome</name>
    <dbReference type="NCBI Taxonomy" id="449393"/>
    <lineage>
        <taxon>unclassified sequences</taxon>
        <taxon>metagenomes</taxon>
        <taxon>ecological metagenomes</taxon>
    </lineage>
</organism>
<dbReference type="EMBL" id="CAFBMN010000007">
    <property type="protein sequence ID" value="CAB4897383.1"/>
    <property type="molecule type" value="Genomic_DNA"/>
</dbReference>
<dbReference type="PANTHER" id="PTHR10695">
    <property type="entry name" value="DEPHOSPHO-COA KINASE-RELATED"/>
    <property type="match status" value="1"/>
</dbReference>
<dbReference type="EMBL" id="CAFBPP010000023">
    <property type="protein sequence ID" value="CAB5017846.1"/>
    <property type="molecule type" value="Genomic_DNA"/>
</dbReference>
<dbReference type="Pfam" id="PF01121">
    <property type="entry name" value="CoaE"/>
    <property type="match status" value="1"/>
</dbReference>
<evidence type="ECO:0000313" key="5">
    <source>
        <dbReference type="EMBL" id="CAB4979886.1"/>
    </source>
</evidence>
<reference evidence="5" key="1">
    <citation type="submission" date="2020-05" db="EMBL/GenBank/DDBJ databases">
        <authorList>
            <person name="Chiriac C."/>
            <person name="Salcher M."/>
            <person name="Ghai R."/>
            <person name="Kavagutti S V."/>
        </authorList>
    </citation>
    <scope>NUCLEOTIDE SEQUENCE</scope>
</reference>
<dbReference type="PANTHER" id="PTHR10695:SF46">
    <property type="entry name" value="BIFUNCTIONAL COENZYME A SYNTHASE-RELATED"/>
    <property type="match status" value="1"/>
</dbReference>
<dbReference type="InterPro" id="IPR001977">
    <property type="entry name" value="Depp_CoAkinase"/>
</dbReference>
<evidence type="ECO:0000256" key="2">
    <source>
        <dbReference type="ARBA" id="ARBA00022840"/>
    </source>
</evidence>
<sequence>MLLVALTGGIGAGKSLVAGYFADLGARVVDADQLSRVAIERGSKGFDAVVAEFGDGILRNGDIDRRALGEKVFNNANARAKLEAIIHPIVRTQFDDLVSSLREHEIMIYEIPLLVETRAQDRFNVVITVESDSTLRESRLRERGLLQSEIASRMSAQASSAERIAVADYVIENNASTDQLLRQVEHLWEIVLPSLERENS</sequence>
<dbReference type="NCBIfam" id="TIGR00152">
    <property type="entry name" value="dephospho-CoA kinase"/>
    <property type="match status" value="1"/>
</dbReference>
<dbReference type="InterPro" id="IPR027417">
    <property type="entry name" value="P-loop_NTPase"/>
</dbReference>
<evidence type="ECO:0000313" key="4">
    <source>
        <dbReference type="EMBL" id="CAB4897383.1"/>
    </source>
</evidence>
<dbReference type="HAMAP" id="MF_00376">
    <property type="entry name" value="Dephospho_CoA_kinase"/>
    <property type="match status" value="1"/>
</dbReference>
<evidence type="ECO:0000256" key="1">
    <source>
        <dbReference type="ARBA" id="ARBA00022741"/>
    </source>
</evidence>
<accession>A0A6J7MGP6</accession>